<reference evidence="1 2" key="1">
    <citation type="submission" date="2015-05" db="EMBL/GenBank/DDBJ databases">
        <title>Whole genome sequence and identification of bacterial endophytes from Costus igneus.</title>
        <authorList>
            <person name="Lee Y.P."/>
            <person name="Gan H.M."/>
            <person name="Eng W."/>
            <person name="Wheatley M.S."/>
            <person name="Caraballo A."/>
            <person name="Polter S."/>
            <person name="Savka M.A."/>
            <person name="Hudson A.O."/>
        </authorList>
    </citation>
    <scope>NUCLEOTIDE SEQUENCE [LARGE SCALE GENOMIC DNA]</scope>
    <source>
        <strain evidence="1 2">RIT375</strain>
    </source>
</reference>
<dbReference type="Proteomes" id="UP000035904">
    <property type="component" value="Unassembled WGS sequence"/>
</dbReference>
<evidence type="ECO:0000313" key="1">
    <source>
        <dbReference type="EMBL" id="KLV17491.1"/>
    </source>
</evidence>
<protein>
    <submittedName>
        <fullName evidence="1">Uncharacterized protein</fullName>
    </submittedName>
</protein>
<evidence type="ECO:0000313" key="2">
    <source>
        <dbReference type="Proteomes" id="UP000035904"/>
    </source>
</evidence>
<gene>
    <name evidence="1" type="ORF">ABW01_16535</name>
</gene>
<dbReference type="AlphaFoldDB" id="A0A0J1HUW1"/>
<dbReference type="PATRIC" id="fig|1392.242.peg.1183"/>
<proteinExistence type="predicted"/>
<accession>A0A0J1HUW1</accession>
<comment type="caution">
    <text evidence="1">The sequence shown here is derived from an EMBL/GenBank/DDBJ whole genome shotgun (WGS) entry which is preliminary data.</text>
</comment>
<sequence>MNNTIQKLFDKDAKKLGAKILVLKLKKNNQPTKSRVLIKVKYSNCIEVHLRDNLHSTTNVSILESINDVQEQIISALGIHDIRLKFLQDSRWFLYGHDGTIREFCYGELEPINLDSGHLDQDFLKLTLDSAPDITFDVSIPKKQKKNIINKKHHQLEFHLI</sequence>
<organism evidence="1 2">
    <name type="scientific">Bacillus anthracis</name>
    <name type="common">anthrax bacterium</name>
    <dbReference type="NCBI Taxonomy" id="1392"/>
    <lineage>
        <taxon>Bacteria</taxon>
        <taxon>Bacillati</taxon>
        <taxon>Bacillota</taxon>
        <taxon>Bacilli</taxon>
        <taxon>Bacillales</taxon>
        <taxon>Bacillaceae</taxon>
        <taxon>Bacillus</taxon>
        <taxon>Bacillus cereus group</taxon>
    </lineage>
</organism>
<name>A0A0J1HUW1_BACAN</name>
<dbReference type="EMBL" id="LDPG01000011">
    <property type="protein sequence ID" value="KLV17491.1"/>
    <property type="molecule type" value="Genomic_DNA"/>
</dbReference>
<dbReference type="RefSeq" id="WP_047956858.1">
    <property type="nucleotide sequence ID" value="NZ_LDPG01000011.1"/>
</dbReference>